<name>A0A9P4LSZ9_9PEZI</name>
<dbReference type="SUPFAM" id="SSF51126">
    <property type="entry name" value="Pectin lyase-like"/>
    <property type="match status" value="1"/>
</dbReference>
<organism evidence="8 9">
    <name type="scientific">Saccharata proteae CBS 121410</name>
    <dbReference type="NCBI Taxonomy" id="1314787"/>
    <lineage>
        <taxon>Eukaryota</taxon>
        <taxon>Fungi</taxon>
        <taxon>Dikarya</taxon>
        <taxon>Ascomycota</taxon>
        <taxon>Pezizomycotina</taxon>
        <taxon>Dothideomycetes</taxon>
        <taxon>Dothideomycetes incertae sedis</taxon>
        <taxon>Botryosphaeriales</taxon>
        <taxon>Saccharataceae</taxon>
        <taxon>Saccharata</taxon>
    </lineage>
</organism>
<keyword evidence="5" id="KW-0063">Aspartyl esterase</keyword>
<dbReference type="PANTHER" id="PTHR31321:SF137">
    <property type="entry name" value="PECTIN METHYL ESTERASE (EUROFUNG)"/>
    <property type="match status" value="1"/>
</dbReference>
<dbReference type="Gene3D" id="2.160.20.10">
    <property type="entry name" value="Single-stranded right-handed beta-helix, Pectin lyase-like"/>
    <property type="match status" value="1"/>
</dbReference>
<dbReference type="EMBL" id="ML978735">
    <property type="protein sequence ID" value="KAF2085050.1"/>
    <property type="molecule type" value="Genomic_DNA"/>
</dbReference>
<feature type="signal peptide" evidence="6">
    <location>
        <begin position="1"/>
        <end position="26"/>
    </location>
</feature>
<dbReference type="GO" id="GO:0045490">
    <property type="term" value="P:pectin catabolic process"/>
    <property type="evidence" value="ECO:0007669"/>
    <property type="project" value="TreeGrafter"/>
</dbReference>
<keyword evidence="9" id="KW-1185">Reference proteome</keyword>
<evidence type="ECO:0000313" key="9">
    <source>
        <dbReference type="Proteomes" id="UP000799776"/>
    </source>
</evidence>
<protein>
    <recommendedName>
        <fullName evidence="3">pectinesterase</fullName>
        <ecNumber evidence="3">3.1.1.11</ecNumber>
    </recommendedName>
</protein>
<dbReference type="Pfam" id="PF01095">
    <property type="entry name" value="Pectinesterase"/>
    <property type="match status" value="1"/>
</dbReference>
<accession>A0A9P4LSZ9</accession>
<comment type="similarity">
    <text evidence="2">Belongs to the pectinesterase family.</text>
</comment>
<evidence type="ECO:0000259" key="7">
    <source>
        <dbReference type="Pfam" id="PF01095"/>
    </source>
</evidence>
<feature type="chain" id="PRO_5040473957" description="pectinesterase" evidence="6">
    <location>
        <begin position="27"/>
        <end position="394"/>
    </location>
</feature>
<comment type="caution">
    <text evidence="8">The sequence shown here is derived from an EMBL/GenBank/DDBJ whole genome shotgun (WGS) entry which is preliminary data.</text>
</comment>
<dbReference type="AlphaFoldDB" id="A0A9P4LSZ9"/>
<evidence type="ECO:0000313" key="8">
    <source>
        <dbReference type="EMBL" id="KAF2085050.1"/>
    </source>
</evidence>
<keyword evidence="6" id="KW-0732">Signal</keyword>
<dbReference type="PANTHER" id="PTHR31321">
    <property type="entry name" value="ACYL-COA THIOESTER HYDROLASE YBHC-RELATED"/>
    <property type="match status" value="1"/>
</dbReference>
<dbReference type="GO" id="GO:0042545">
    <property type="term" value="P:cell wall modification"/>
    <property type="evidence" value="ECO:0007669"/>
    <property type="project" value="InterPro"/>
</dbReference>
<dbReference type="InterPro" id="IPR011050">
    <property type="entry name" value="Pectin_lyase_fold/virulence"/>
</dbReference>
<reference evidence="8" key="1">
    <citation type="journal article" date="2020" name="Stud. Mycol.">
        <title>101 Dothideomycetes genomes: a test case for predicting lifestyles and emergence of pathogens.</title>
        <authorList>
            <person name="Haridas S."/>
            <person name="Albert R."/>
            <person name="Binder M."/>
            <person name="Bloem J."/>
            <person name="Labutti K."/>
            <person name="Salamov A."/>
            <person name="Andreopoulos B."/>
            <person name="Baker S."/>
            <person name="Barry K."/>
            <person name="Bills G."/>
            <person name="Bluhm B."/>
            <person name="Cannon C."/>
            <person name="Castanera R."/>
            <person name="Culley D."/>
            <person name="Daum C."/>
            <person name="Ezra D."/>
            <person name="Gonzalez J."/>
            <person name="Henrissat B."/>
            <person name="Kuo A."/>
            <person name="Liang C."/>
            <person name="Lipzen A."/>
            <person name="Lutzoni F."/>
            <person name="Magnuson J."/>
            <person name="Mondo S."/>
            <person name="Nolan M."/>
            <person name="Ohm R."/>
            <person name="Pangilinan J."/>
            <person name="Park H.-J."/>
            <person name="Ramirez L."/>
            <person name="Alfaro M."/>
            <person name="Sun H."/>
            <person name="Tritt A."/>
            <person name="Yoshinaga Y."/>
            <person name="Zwiers L.-H."/>
            <person name="Turgeon B."/>
            <person name="Goodwin S."/>
            <person name="Spatafora J."/>
            <person name="Crous P."/>
            <person name="Grigoriev I."/>
        </authorList>
    </citation>
    <scope>NUCLEOTIDE SEQUENCE</scope>
    <source>
        <strain evidence="8">CBS 121410</strain>
    </source>
</reference>
<evidence type="ECO:0000256" key="4">
    <source>
        <dbReference type="ARBA" id="ARBA00022801"/>
    </source>
</evidence>
<dbReference type="InterPro" id="IPR000070">
    <property type="entry name" value="Pectinesterase_cat"/>
</dbReference>
<evidence type="ECO:0000256" key="5">
    <source>
        <dbReference type="ARBA" id="ARBA00023085"/>
    </source>
</evidence>
<dbReference type="EC" id="3.1.1.11" evidence="3"/>
<dbReference type="OrthoDB" id="2019149at2759"/>
<proteinExistence type="inferred from homology"/>
<evidence type="ECO:0000256" key="6">
    <source>
        <dbReference type="SAM" id="SignalP"/>
    </source>
</evidence>
<evidence type="ECO:0000256" key="1">
    <source>
        <dbReference type="ARBA" id="ARBA00005184"/>
    </source>
</evidence>
<evidence type="ECO:0000256" key="3">
    <source>
        <dbReference type="ARBA" id="ARBA00013229"/>
    </source>
</evidence>
<dbReference type="Proteomes" id="UP000799776">
    <property type="component" value="Unassembled WGS sequence"/>
</dbReference>
<evidence type="ECO:0000256" key="2">
    <source>
        <dbReference type="ARBA" id="ARBA00008891"/>
    </source>
</evidence>
<gene>
    <name evidence="8" type="ORF">K490DRAFT_47908</name>
</gene>
<dbReference type="InterPro" id="IPR012334">
    <property type="entry name" value="Pectin_lyas_fold"/>
</dbReference>
<sequence length="394" mass="42560">MFDRSSSLLLLPLLSALCFAVSQSQASVAGYDRAACQYPTPNPLSDCPPSTLLVGANGTFSTIQSAVLSLPNTTTPATILILPGTYIEQLNVTRPGPLTLLGQTSKPDSPSDNAVRVFWQQATGTNETGSLDNAYTAVLTVAPTLNASLTGSGPTGFAVPADTPFGNTDFAVYNVDFVNDYKPYSAGPSLALSMSYANGGFYACGFYSYQDTIYVGKLGNAYFNNSIIAGQTDFLYGFGTAWIQSSELQLRSCGGGITAWKGTNTTFPNKYGVYIHDSLVHPANSSLMITGDCALGRPWNAQHRSIFANCYLDDSIQSSGYILWSSSDTHLNYNTTMAEFRDYGPGFNYTGRLAANITKLLTWEEYEPYSTVEQVFQYPFSGQEGNVAWIDRSM</sequence>
<feature type="domain" description="Pectinesterase catalytic" evidence="7">
    <location>
        <begin position="169"/>
        <end position="369"/>
    </location>
</feature>
<dbReference type="GO" id="GO:0030599">
    <property type="term" value="F:pectinesterase activity"/>
    <property type="evidence" value="ECO:0007669"/>
    <property type="project" value="UniProtKB-EC"/>
</dbReference>
<keyword evidence="4" id="KW-0378">Hydrolase</keyword>
<comment type="pathway">
    <text evidence="1">Glycan metabolism; pectin degradation; 2-dehydro-3-deoxy-D-gluconate from pectin: step 1/5.</text>
</comment>